<dbReference type="Proteomes" id="UP000053864">
    <property type="component" value="Unassembled WGS sequence"/>
</dbReference>
<accession>W2IR70</accession>
<feature type="compositionally biased region" description="Basic and acidic residues" evidence="1">
    <location>
        <begin position="14"/>
        <end position="32"/>
    </location>
</feature>
<feature type="region of interest" description="Disordered" evidence="1">
    <location>
        <begin position="1"/>
        <end position="46"/>
    </location>
</feature>
<feature type="region of interest" description="Disordered" evidence="1">
    <location>
        <begin position="73"/>
        <end position="102"/>
    </location>
</feature>
<proteinExistence type="predicted"/>
<evidence type="ECO:0000313" key="2">
    <source>
        <dbReference type="EMBL" id="ETK83304.1"/>
    </source>
</evidence>
<evidence type="ECO:0000313" key="3">
    <source>
        <dbReference type="EMBL" id="ETL36704.1"/>
    </source>
</evidence>
<feature type="compositionally biased region" description="Basic and acidic residues" evidence="1">
    <location>
        <begin position="78"/>
        <end position="98"/>
    </location>
</feature>
<feature type="compositionally biased region" description="Polar residues" evidence="1">
    <location>
        <begin position="1"/>
        <end position="10"/>
    </location>
</feature>
<sequence>MAVSGASSYALSDAEDKSQSSRLEKAPDRATNEQDDANDILESTPINNGIAVALMPRATPRTTPERVQRLRMQYGVEGRPDAPQGREVRQERRARSEDGPTLQLTDVEITQHKGVVSSYGNYVKLASTEACEM</sequence>
<protein>
    <submittedName>
        <fullName evidence="3">Uncharacterized protein</fullName>
    </submittedName>
</protein>
<gene>
    <name evidence="2" type="ORF">L915_11451</name>
    <name evidence="3" type="ORF">L916_11364</name>
</gene>
<name>W2IR70_PHYNI</name>
<reference evidence="2" key="1">
    <citation type="submission" date="2013-11" db="EMBL/GenBank/DDBJ databases">
        <title>The Genome Sequence of Phytophthora parasitica CJ02B3.</title>
        <authorList>
            <consortium name="The Broad Institute Genomics Platform"/>
            <person name="Russ C."/>
            <person name="Tyler B."/>
            <person name="Panabieres F."/>
            <person name="Shan W."/>
            <person name="Tripathy S."/>
            <person name="Grunwald N."/>
            <person name="Machado M."/>
            <person name="Johnson C.S."/>
            <person name="Arredondo F."/>
            <person name="Hong C."/>
            <person name="Coffey M."/>
            <person name="Young S.K."/>
            <person name="Zeng Q."/>
            <person name="Gargeya S."/>
            <person name="Fitzgerald M."/>
            <person name="Abouelleil A."/>
            <person name="Alvarado L."/>
            <person name="Chapman S.B."/>
            <person name="Gainer-Dewar J."/>
            <person name="Goldberg J."/>
            <person name="Griggs A."/>
            <person name="Gujja S."/>
            <person name="Hansen M."/>
            <person name="Howarth C."/>
            <person name="Imamovic A."/>
            <person name="Ireland A."/>
            <person name="Larimer J."/>
            <person name="McCowan C."/>
            <person name="Murphy C."/>
            <person name="Pearson M."/>
            <person name="Poon T.W."/>
            <person name="Priest M."/>
            <person name="Roberts A."/>
            <person name="Saif S."/>
            <person name="Shea T."/>
            <person name="Sykes S."/>
            <person name="Wortman J."/>
            <person name="Nusbaum C."/>
            <person name="Birren B."/>
        </authorList>
    </citation>
    <scope>NUCLEOTIDE SEQUENCE [LARGE SCALE GENOMIC DNA]</scope>
    <source>
        <strain evidence="2">CJ02B3</strain>
    </source>
</reference>
<dbReference type="Proteomes" id="UP000053236">
    <property type="component" value="Unassembled WGS sequence"/>
</dbReference>
<reference evidence="3" key="2">
    <citation type="submission" date="2013-11" db="EMBL/GenBank/DDBJ databases">
        <title>The Genome Sequence of Phytophthora parasitica CJ05E6.</title>
        <authorList>
            <consortium name="The Broad Institute Genomics Platform"/>
            <person name="Russ C."/>
            <person name="Tyler B."/>
            <person name="Panabieres F."/>
            <person name="Shan W."/>
            <person name="Tripathy S."/>
            <person name="Grunwald N."/>
            <person name="Machado M."/>
            <person name="Johnson C.S."/>
            <person name="Arredondo F."/>
            <person name="Hong C."/>
            <person name="Coffey M."/>
            <person name="Young S.K."/>
            <person name="Zeng Q."/>
            <person name="Gargeya S."/>
            <person name="Fitzgerald M."/>
            <person name="Abouelleil A."/>
            <person name="Alvarado L."/>
            <person name="Chapman S.B."/>
            <person name="Gainer-Dewar J."/>
            <person name="Goldberg J."/>
            <person name="Griggs A."/>
            <person name="Gujja S."/>
            <person name="Hansen M."/>
            <person name="Howarth C."/>
            <person name="Imamovic A."/>
            <person name="Ireland A."/>
            <person name="Larimer J."/>
            <person name="McCowan C."/>
            <person name="Murphy C."/>
            <person name="Pearson M."/>
            <person name="Poon T.W."/>
            <person name="Priest M."/>
            <person name="Roberts A."/>
            <person name="Saif S."/>
            <person name="Shea T."/>
            <person name="Sykes S."/>
            <person name="Wortman J."/>
            <person name="Nusbaum C."/>
            <person name="Birren B."/>
        </authorList>
    </citation>
    <scope>NUCLEOTIDE SEQUENCE [LARGE SCALE GENOMIC DNA]</scope>
    <source>
        <strain evidence="3">CJ05E6</strain>
    </source>
</reference>
<dbReference type="EMBL" id="KI673714">
    <property type="protein sequence ID" value="ETL36704.1"/>
    <property type="molecule type" value="Genomic_DNA"/>
</dbReference>
<evidence type="ECO:0000256" key="1">
    <source>
        <dbReference type="SAM" id="MobiDB-lite"/>
    </source>
</evidence>
<dbReference type="AlphaFoldDB" id="W2IR70"/>
<organism evidence="3">
    <name type="scientific">Phytophthora nicotianae</name>
    <name type="common">Potato buckeye rot agent</name>
    <name type="synonym">Phytophthora parasitica</name>
    <dbReference type="NCBI Taxonomy" id="4792"/>
    <lineage>
        <taxon>Eukaryota</taxon>
        <taxon>Sar</taxon>
        <taxon>Stramenopiles</taxon>
        <taxon>Oomycota</taxon>
        <taxon>Peronosporomycetes</taxon>
        <taxon>Peronosporales</taxon>
        <taxon>Peronosporaceae</taxon>
        <taxon>Phytophthora</taxon>
    </lineage>
</organism>
<dbReference type="EMBL" id="KI687032">
    <property type="protein sequence ID" value="ETK83304.1"/>
    <property type="molecule type" value="Genomic_DNA"/>
</dbReference>